<dbReference type="EMBL" id="QUAL01000301">
    <property type="protein sequence ID" value="RIQ15826.1"/>
    <property type="molecule type" value="Genomic_DNA"/>
</dbReference>
<evidence type="ECO:0000313" key="5">
    <source>
        <dbReference type="Proteomes" id="UP000284057"/>
    </source>
</evidence>
<dbReference type="PRINTS" id="PR00081">
    <property type="entry name" value="GDHRDH"/>
</dbReference>
<evidence type="ECO:0000256" key="2">
    <source>
        <dbReference type="ARBA" id="ARBA00023002"/>
    </source>
</evidence>
<evidence type="ECO:0000256" key="1">
    <source>
        <dbReference type="ARBA" id="ARBA00006484"/>
    </source>
</evidence>
<dbReference type="PANTHER" id="PTHR43639:SF1">
    <property type="entry name" value="SHORT-CHAIN DEHYDROGENASE_REDUCTASE FAMILY PROTEIN"/>
    <property type="match status" value="1"/>
</dbReference>
<protein>
    <submittedName>
        <fullName evidence="4">SDR family oxidoreductase</fullName>
    </submittedName>
</protein>
<evidence type="ECO:0000313" key="4">
    <source>
        <dbReference type="EMBL" id="RIQ15826.1"/>
    </source>
</evidence>
<sequence>MRDPEHDVLRGDRRRGAGAAAVPGDGGRPRRGAAGSGDRGDGAVSRGTVLLTGATGLIGDALAARLRTDGWHVVGVGLTAGSPDDLVADLSGDDGLATAERLVAELPELRAVVTNAGVTGPRRRPEDVTVADWDAAQAINVRPVLALSLAAARRWIAAGEPGAVVTVSSPGATRAHLHRAVYDATKGAVEALTRALAVDLGEHGIRVNSVVPAAVGGDHPDLPLGRGAAPEDVAAAVAFLISDEARSTTGHCLAVDGGLLAQARSRGIAMRADG</sequence>
<keyword evidence="2" id="KW-0560">Oxidoreductase</keyword>
<name>A0A418KJY1_9ACTN</name>
<reference evidence="4 5" key="1">
    <citation type="submission" date="2018-09" db="EMBL/GenBank/DDBJ databases">
        <title>Isolation, diversity and antifungal activity of actinobacteria from wheat.</title>
        <authorList>
            <person name="Han C."/>
        </authorList>
    </citation>
    <scope>NUCLEOTIDE SEQUENCE [LARGE SCALE GENOMIC DNA]</scope>
    <source>
        <strain evidence="4 5">NEAU-YY265</strain>
    </source>
</reference>
<dbReference type="PANTHER" id="PTHR43639">
    <property type="entry name" value="OXIDOREDUCTASE, SHORT-CHAIN DEHYDROGENASE/REDUCTASE FAMILY (AFU_ORTHOLOGUE AFUA_5G02870)"/>
    <property type="match status" value="1"/>
</dbReference>
<dbReference type="Gene3D" id="3.40.50.720">
    <property type="entry name" value="NAD(P)-binding Rossmann-like Domain"/>
    <property type="match status" value="1"/>
</dbReference>
<dbReference type="InterPro" id="IPR002347">
    <property type="entry name" value="SDR_fam"/>
</dbReference>
<dbReference type="SUPFAM" id="SSF51735">
    <property type="entry name" value="NAD(P)-binding Rossmann-fold domains"/>
    <property type="match status" value="1"/>
</dbReference>
<comment type="caution">
    <text evidence="4">The sequence shown here is derived from an EMBL/GenBank/DDBJ whole genome shotgun (WGS) entry which is preliminary data.</text>
</comment>
<organism evidence="4 5">
    <name type="scientific">Jiangella rhizosphaerae</name>
    <dbReference type="NCBI Taxonomy" id="2293569"/>
    <lineage>
        <taxon>Bacteria</taxon>
        <taxon>Bacillati</taxon>
        <taxon>Actinomycetota</taxon>
        <taxon>Actinomycetes</taxon>
        <taxon>Jiangellales</taxon>
        <taxon>Jiangellaceae</taxon>
        <taxon>Jiangella</taxon>
    </lineage>
</organism>
<gene>
    <name evidence="4" type="ORF">DY240_23580</name>
</gene>
<dbReference type="Pfam" id="PF13561">
    <property type="entry name" value="adh_short_C2"/>
    <property type="match status" value="1"/>
</dbReference>
<keyword evidence="5" id="KW-1185">Reference proteome</keyword>
<feature type="region of interest" description="Disordered" evidence="3">
    <location>
        <begin position="1"/>
        <end position="44"/>
    </location>
</feature>
<proteinExistence type="inferred from homology"/>
<evidence type="ECO:0000256" key="3">
    <source>
        <dbReference type="SAM" id="MobiDB-lite"/>
    </source>
</evidence>
<dbReference type="CDD" id="cd05233">
    <property type="entry name" value="SDR_c"/>
    <property type="match status" value="1"/>
</dbReference>
<dbReference type="InterPro" id="IPR036291">
    <property type="entry name" value="NAD(P)-bd_dom_sf"/>
</dbReference>
<accession>A0A418KJY1</accession>
<comment type="similarity">
    <text evidence="1">Belongs to the short-chain dehydrogenases/reductases (SDR) family.</text>
</comment>
<feature type="compositionally biased region" description="Basic and acidic residues" evidence="3">
    <location>
        <begin position="1"/>
        <end position="15"/>
    </location>
</feature>
<dbReference type="AlphaFoldDB" id="A0A418KJY1"/>
<dbReference type="GO" id="GO:0016491">
    <property type="term" value="F:oxidoreductase activity"/>
    <property type="evidence" value="ECO:0007669"/>
    <property type="project" value="UniProtKB-KW"/>
</dbReference>
<dbReference type="PRINTS" id="PR00080">
    <property type="entry name" value="SDRFAMILY"/>
</dbReference>
<dbReference type="Proteomes" id="UP000284057">
    <property type="component" value="Unassembled WGS sequence"/>
</dbReference>